<dbReference type="EMBL" id="PDNA01000138">
    <property type="protein sequence ID" value="PGH11013.1"/>
    <property type="molecule type" value="Genomic_DNA"/>
</dbReference>
<gene>
    <name evidence="8" type="ORF">AJ80_07289</name>
</gene>
<feature type="domain" description="Major facilitator superfamily (MFS) profile" evidence="7">
    <location>
        <begin position="55"/>
        <end position="476"/>
    </location>
</feature>
<dbReference type="AlphaFoldDB" id="A0A2B7XQH4"/>
<dbReference type="Gene3D" id="1.20.1250.20">
    <property type="entry name" value="MFS general substrate transporter like domains"/>
    <property type="match status" value="2"/>
</dbReference>
<dbReference type="PANTHER" id="PTHR43791">
    <property type="entry name" value="PERMEASE-RELATED"/>
    <property type="match status" value="1"/>
</dbReference>
<feature type="transmembrane region" description="Helical" evidence="6">
    <location>
        <begin position="325"/>
        <end position="350"/>
    </location>
</feature>
<reference evidence="8 9" key="1">
    <citation type="submission" date="2017-10" db="EMBL/GenBank/DDBJ databases">
        <title>Comparative genomics in systemic dimorphic fungi from Ajellomycetaceae.</title>
        <authorList>
            <person name="Munoz J.F."/>
            <person name="Mcewen J.G."/>
            <person name="Clay O.K."/>
            <person name="Cuomo C.A."/>
        </authorList>
    </citation>
    <scope>NUCLEOTIDE SEQUENCE [LARGE SCALE GENOMIC DNA]</scope>
    <source>
        <strain evidence="8 9">UAMH7299</strain>
    </source>
</reference>
<keyword evidence="3 6" id="KW-0812">Transmembrane</keyword>
<dbReference type="Pfam" id="PF07690">
    <property type="entry name" value="MFS_1"/>
    <property type="match status" value="1"/>
</dbReference>
<feature type="transmembrane region" description="Helical" evidence="6">
    <location>
        <begin position="93"/>
        <end position="110"/>
    </location>
</feature>
<feature type="transmembrane region" description="Helical" evidence="6">
    <location>
        <begin position="451"/>
        <end position="473"/>
    </location>
</feature>
<evidence type="ECO:0000256" key="2">
    <source>
        <dbReference type="ARBA" id="ARBA00022448"/>
    </source>
</evidence>
<evidence type="ECO:0000256" key="3">
    <source>
        <dbReference type="ARBA" id="ARBA00022692"/>
    </source>
</evidence>
<dbReference type="InterPro" id="IPR011701">
    <property type="entry name" value="MFS"/>
</dbReference>
<feature type="transmembrane region" description="Helical" evidence="6">
    <location>
        <begin position="184"/>
        <end position="203"/>
    </location>
</feature>
<evidence type="ECO:0000256" key="5">
    <source>
        <dbReference type="ARBA" id="ARBA00023136"/>
    </source>
</evidence>
<evidence type="ECO:0000256" key="6">
    <source>
        <dbReference type="SAM" id="Phobius"/>
    </source>
</evidence>
<protein>
    <recommendedName>
        <fullName evidence="7">Major facilitator superfamily (MFS) profile domain-containing protein</fullName>
    </recommendedName>
</protein>
<dbReference type="InterPro" id="IPR020846">
    <property type="entry name" value="MFS_dom"/>
</dbReference>
<feature type="transmembrane region" description="Helical" evidence="6">
    <location>
        <begin position="299"/>
        <end position="319"/>
    </location>
</feature>
<feature type="transmembrane region" description="Helical" evidence="6">
    <location>
        <begin position="215"/>
        <end position="237"/>
    </location>
</feature>
<feature type="transmembrane region" description="Helical" evidence="6">
    <location>
        <begin position="55"/>
        <end position="73"/>
    </location>
</feature>
<keyword evidence="9" id="KW-1185">Reference proteome</keyword>
<evidence type="ECO:0000313" key="8">
    <source>
        <dbReference type="EMBL" id="PGH11013.1"/>
    </source>
</evidence>
<feature type="transmembrane region" description="Helical" evidence="6">
    <location>
        <begin position="147"/>
        <end position="172"/>
    </location>
</feature>
<feature type="transmembrane region" description="Helical" evidence="6">
    <location>
        <begin position="386"/>
        <end position="406"/>
    </location>
</feature>
<feature type="transmembrane region" description="Helical" evidence="6">
    <location>
        <begin position="122"/>
        <end position="141"/>
    </location>
</feature>
<name>A0A2B7XQH4_POLH7</name>
<dbReference type="FunFam" id="1.20.1250.20:FF:000018">
    <property type="entry name" value="MFS transporter permease"/>
    <property type="match status" value="1"/>
</dbReference>
<sequence length="496" mass="55395">MTKHIENSGSDPEANVHDVSPASIKGSTSGLDEANDILADKQAVRRLVRKLDWRILPCLAMCYAFALIDRVNLPNARIAGMDEDLELSVGDRYSLISMMFFVPYIIFQFPSNIMIRKVGAMWWLPSIVVCWGVVMIGMGFAKKWTDILAMRVLLGIFEAGFYPGCVFLLSCWYMRFEVQKRFSAFYLMALLASGFSSILAYGLMQMKGLANLNGWRWIFIIEGVLTCVLGLILYIAIVDFPDKATIPHAITRKPFLSESEAAIALARIQKDRGDAAAEKLTASGVINHLKDWKGWEFGWLYLLNNTVTYSFGFFLPIILRNEMGFSLAMSQVLTFPPYVFAAVWMSIIAYLGDRYQTRGPLIIFNCVITIVGVAMMGFLTQSRDRYAGVFLGVAAANTNVPSILSYMHNNVVGQTKRAVVSALLIGGGAIGGIAATLIFRQQDAPGYRPAMITVLCTQAVTVLHIVKNFWVFWRNNRKAEKGEIVIEGQEGFRYTF</sequence>
<organism evidence="8 9">
    <name type="scientific">Polytolypa hystricis (strain UAMH7299)</name>
    <dbReference type="NCBI Taxonomy" id="1447883"/>
    <lineage>
        <taxon>Eukaryota</taxon>
        <taxon>Fungi</taxon>
        <taxon>Dikarya</taxon>
        <taxon>Ascomycota</taxon>
        <taxon>Pezizomycotina</taxon>
        <taxon>Eurotiomycetes</taxon>
        <taxon>Eurotiomycetidae</taxon>
        <taxon>Onygenales</taxon>
        <taxon>Onygenales incertae sedis</taxon>
        <taxon>Polytolypa</taxon>
    </lineage>
</organism>
<dbReference type="SUPFAM" id="SSF103473">
    <property type="entry name" value="MFS general substrate transporter"/>
    <property type="match status" value="1"/>
</dbReference>
<proteinExistence type="predicted"/>
<accession>A0A2B7XQH4</accession>
<evidence type="ECO:0000259" key="7">
    <source>
        <dbReference type="PROSITE" id="PS50850"/>
    </source>
</evidence>
<dbReference type="FunFam" id="1.20.1250.20:FF:000013">
    <property type="entry name" value="MFS general substrate transporter"/>
    <property type="match status" value="1"/>
</dbReference>
<evidence type="ECO:0000256" key="1">
    <source>
        <dbReference type="ARBA" id="ARBA00004141"/>
    </source>
</evidence>
<dbReference type="GO" id="GO:0016020">
    <property type="term" value="C:membrane"/>
    <property type="evidence" value="ECO:0007669"/>
    <property type="project" value="UniProtKB-SubCell"/>
</dbReference>
<dbReference type="GO" id="GO:0022857">
    <property type="term" value="F:transmembrane transporter activity"/>
    <property type="evidence" value="ECO:0007669"/>
    <property type="project" value="InterPro"/>
</dbReference>
<feature type="transmembrane region" description="Helical" evidence="6">
    <location>
        <begin position="418"/>
        <end position="439"/>
    </location>
</feature>
<dbReference type="OrthoDB" id="3639251at2759"/>
<evidence type="ECO:0000313" key="9">
    <source>
        <dbReference type="Proteomes" id="UP000224634"/>
    </source>
</evidence>
<comment type="caution">
    <text evidence="8">The sequence shown here is derived from an EMBL/GenBank/DDBJ whole genome shotgun (WGS) entry which is preliminary data.</text>
</comment>
<keyword evidence="2" id="KW-0813">Transport</keyword>
<evidence type="ECO:0000256" key="4">
    <source>
        <dbReference type="ARBA" id="ARBA00022989"/>
    </source>
</evidence>
<dbReference type="PROSITE" id="PS50850">
    <property type="entry name" value="MFS"/>
    <property type="match status" value="1"/>
</dbReference>
<dbReference type="InterPro" id="IPR036259">
    <property type="entry name" value="MFS_trans_sf"/>
</dbReference>
<comment type="subcellular location">
    <subcellularLocation>
        <location evidence="1">Membrane</location>
        <topology evidence="1">Multi-pass membrane protein</topology>
    </subcellularLocation>
</comment>
<keyword evidence="4 6" id="KW-1133">Transmembrane helix</keyword>
<keyword evidence="5 6" id="KW-0472">Membrane</keyword>
<dbReference type="Proteomes" id="UP000224634">
    <property type="component" value="Unassembled WGS sequence"/>
</dbReference>
<dbReference type="PANTHER" id="PTHR43791:SF47">
    <property type="entry name" value="MAJOR FACILITATOR SUPERFAMILY (MFS) PROFILE DOMAIN-CONTAINING PROTEIN-RELATED"/>
    <property type="match status" value="1"/>
</dbReference>
<dbReference type="STRING" id="1447883.A0A2B7XQH4"/>
<feature type="transmembrane region" description="Helical" evidence="6">
    <location>
        <begin position="362"/>
        <end position="380"/>
    </location>
</feature>